<dbReference type="OrthoDB" id="9810951at2"/>
<dbReference type="GO" id="GO:0010041">
    <property type="term" value="P:response to iron(III) ion"/>
    <property type="evidence" value="ECO:0007669"/>
    <property type="project" value="TreeGrafter"/>
</dbReference>
<evidence type="ECO:0000256" key="4">
    <source>
        <dbReference type="ARBA" id="ARBA00022679"/>
    </source>
</evidence>
<keyword evidence="6 9" id="KW-1133">Transmembrane helix</keyword>
<dbReference type="InterPro" id="IPR038731">
    <property type="entry name" value="RgtA/B/C-like"/>
</dbReference>
<keyword evidence="3" id="KW-0328">Glycosyltransferase</keyword>
<proteinExistence type="predicted"/>
<dbReference type="PANTHER" id="PTHR33908:SF3">
    <property type="entry name" value="UNDECAPRENYL PHOSPHATE-ALPHA-4-AMINO-4-DEOXY-L-ARABINOSE ARABINOSYL TRANSFERASE"/>
    <property type="match status" value="1"/>
</dbReference>
<feature type="transmembrane region" description="Helical" evidence="9">
    <location>
        <begin position="90"/>
        <end position="107"/>
    </location>
</feature>
<keyword evidence="7 9" id="KW-0472">Membrane</keyword>
<dbReference type="GO" id="GO:0005886">
    <property type="term" value="C:plasma membrane"/>
    <property type="evidence" value="ECO:0007669"/>
    <property type="project" value="UniProtKB-SubCell"/>
</dbReference>
<feature type="transmembrane region" description="Helical" evidence="9">
    <location>
        <begin position="204"/>
        <end position="223"/>
    </location>
</feature>
<dbReference type="STRING" id="1188229.GlitD10_0762"/>
<feature type="transmembrane region" description="Helical" evidence="9">
    <location>
        <begin position="289"/>
        <end position="307"/>
    </location>
</feature>
<evidence type="ECO:0000256" key="3">
    <source>
        <dbReference type="ARBA" id="ARBA00022676"/>
    </source>
</evidence>
<evidence type="ECO:0000313" key="11">
    <source>
        <dbReference type="EMBL" id="APB33076.1"/>
    </source>
</evidence>
<evidence type="ECO:0000313" key="12">
    <source>
        <dbReference type="Proteomes" id="UP000180235"/>
    </source>
</evidence>
<dbReference type="Pfam" id="PF13231">
    <property type="entry name" value="PMT_2"/>
    <property type="match status" value="1"/>
</dbReference>
<feature type="domain" description="Glycosyltransferase RgtA/B/C/D-like" evidence="10">
    <location>
        <begin position="65"/>
        <end position="219"/>
    </location>
</feature>
<dbReference type="AlphaFoldDB" id="A0A1J0AAW2"/>
<feature type="transmembrane region" description="Helical" evidence="9">
    <location>
        <begin position="136"/>
        <end position="155"/>
    </location>
</feature>
<feature type="transmembrane region" description="Helical" evidence="9">
    <location>
        <begin position="313"/>
        <end position="331"/>
    </location>
</feature>
<name>A0A1J0AAW2_9CYAN</name>
<feature type="transmembrane region" description="Helical" evidence="9">
    <location>
        <begin position="397"/>
        <end position="417"/>
    </location>
</feature>
<evidence type="ECO:0000256" key="8">
    <source>
        <dbReference type="SAM" id="MobiDB-lite"/>
    </source>
</evidence>
<evidence type="ECO:0000256" key="7">
    <source>
        <dbReference type="ARBA" id="ARBA00023136"/>
    </source>
</evidence>
<keyword evidence="5 9" id="KW-0812">Transmembrane</keyword>
<evidence type="ECO:0000259" key="10">
    <source>
        <dbReference type="Pfam" id="PF13231"/>
    </source>
</evidence>
<accession>A0A1J0AAW2</accession>
<gene>
    <name evidence="11" type="ORF">GlitD10_0762</name>
</gene>
<evidence type="ECO:0000256" key="5">
    <source>
        <dbReference type="ARBA" id="ARBA00022692"/>
    </source>
</evidence>
<dbReference type="GO" id="GO:0009103">
    <property type="term" value="P:lipopolysaccharide biosynthetic process"/>
    <property type="evidence" value="ECO:0007669"/>
    <property type="project" value="UniProtKB-ARBA"/>
</dbReference>
<keyword evidence="4 11" id="KW-0808">Transferase</keyword>
<feature type="transmembrane region" description="Helical" evidence="9">
    <location>
        <begin position="343"/>
        <end position="365"/>
    </location>
</feature>
<dbReference type="Proteomes" id="UP000180235">
    <property type="component" value="Chromosome"/>
</dbReference>
<feature type="transmembrane region" description="Helical" evidence="9">
    <location>
        <begin position="167"/>
        <end position="192"/>
    </location>
</feature>
<keyword evidence="2" id="KW-1003">Cell membrane</keyword>
<dbReference type="PANTHER" id="PTHR33908">
    <property type="entry name" value="MANNOSYLTRANSFERASE YKCB-RELATED"/>
    <property type="match status" value="1"/>
</dbReference>
<dbReference type="RefSeq" id="WP_071453730.1">
    <property type="nucleotide sequence ID" value="NZ_CP017675.1"/>
</dbReference>
<organism evidence="11 12">
    <name type="scientific">Gloeomargarita lithophora Alchichica-D10</name>
    <dbReference type="NCBI Taxonomy" id="1188229"/>
    <lineage>
        <taxon>Bacteria</taxon>
        <taxon>Bacillati</taxon>
        <taxon>Cyanobacteriota</taxon>
        <taxon>Cyanophyceae</taxon>
        <taxon>Gloeomargaritales</taxon>
        <taxon>Gloeomargaritaceae</taxon>
        <taxon>Gloeomargarita</taxon>
    </lineage>
</organism>
<dbReference type="InterPro" id="IPR050297">
    <property type="entry name" value="LipidA_mod_glycosyltrf_83"/>
</dbReference>
<dbReference type="KEGG" id="glt:GlitD10_0762"/>
<evidence type="ECO:0000256" key="2">
    <source>
        <dbReference type="ARBA" id="ARBA00022475"/>
    </source>
</evidence>
<keyword evidence="12" id="KW-1185">Reference proteome</keyword>
<dbReference type="GO" id="GO:0016763">
    <property type="term" value="F:pentosyltransferase activity"/>
    <property type="evidence" value="ECO:0007669"/>
    <property type="project" value="TreeGrafter"/>
</dbReference>
<reference evidence="11 12" key="1">
    <citation type="submission" date="2016-10" db="EMBL/GenBank/DDBJ databases">
        <title>Description of Gloeomargarita lithophora gen. nov., sp. nov., a thylakoid-bearing basal-branching cyanobacterium with intracellular carbonates, and proposal for Gloeomargaritales ord. nov.</title>
        <authorList>
            <person name="Moreira D."/>
            <person name="Tavera R."/>
            <person name="Benzerara K."/>
            <person name="Skouri-Panet F."/>
            <person name="Couradeau E."/>
            <person name="Gerard E."/>
            <person name="Loussert C."/>
            <person name="Novelo E."/>
            <person name="Zivanovic Y."/>
            <person name="Lopez-Garcia P."/>
        </authorList>
    </citation>
    <scope>NUCLEOTIDE SEQUENCE [LARGE SCALE GENOMIC DNA]</scope>
    <source>
        <strain evidence="11 12">D10</strain>
    </source>
</reference>
<sequence length="532" mass="60408">MVAPSSVSWRWLLGLTGLALVVWLVGLDNVPLRDVDEGQVVLVSRDIFCTGNWLFPTRMGEPYLNKPPLVHWLTALSYHFGGITDWQSRFPAALISALAVPGMYLLGRQVFGKEIPARWSALVFLTLMPVVRHGRLVMLDGTVLTGLVFLLIATAHTRHQPRWSWGMGFMLGILALTKGLIAVPLGLIALAFLAWEQPRIFQKLAFWVGLLLGMVPSLSWFVAQIFHYGQTFFQGHLLDQSLARTWEVVGGEPGLPWYYLEHLLVHSWPWFLFWPGGLLFAWRKRQEAWAKLSLLGTGIFLAIISLMTTKIPWYVMPVYPFFALTVGAKLTQIWQNKTDSPHWWVYLFGFLTLGATGAGIYYGLILGQFDLLGVLLILGITLGGTTVYLWQKKRQFLVMLTGGFYLALVAFMATPHWNWELNNSEFVVKPVAALIRQFVPPEYEVYLSRHHSRRTLDFYSGRRVEAHGKEKLATLWQERPVRPFLLLKNPELDQVNLPKHQVYGQTERYTLVGPPLVPQPTGKEPACPLPKL</sequence>
<evidence type="ECO:0000256" key="1">
    <source>
        <dbReference type="ARBA" id="ARBA00004651"/>
    </source>
</evidence>
<feature type="transmembrane region" description="Helical" evidence="9">
    <location>
        <begin position="7"/>
        <end position="26"/>
    </location>
</feature>
<feature type="transmembrane region" description="Helical" evidence="9">
    <location>
        <begin position="371"/>
        <end position="390"/>
    </location>
</feature>
<feature type="region of interest" description="Disordered" evidence="8">
    <location>
        <begin position="513"/>
        <end position="532"/>
    </location>
</feature>
<evidence type="ECO:0000256" key="9">
    <source>
        <dbReference type="SAM" id="Phobius"/>
    </source>
</evidence>
<evidence type="ECO:0000256" key="6">
    <source>
        <dbReference type="ARBA" id="ARBA00022989"/>
    </source>
</evidence>
<dbReference type="EMBL" id="CP017675">
    <property type="protein sequence ID" value="APB33076.1"/>
    <property type="molecule type" value="Genomic_DNA"/>
</dbReference>
<comment type="subcellular location">
    <subcellularLocation>
        <location evidence="1">Cell membrane</location>
        <topology evidence="1">Multi-pass membrane protein</topology>
    </subcellularLocation>
</comment>
<feature type="transmembrane region" description="Helical" evidence="9">
    <location>
        <begin position="263"/>
        <end position="282"/>
    </location>
</feature>
<protein>
    <submittedName>
        <fullName evidence="11">Glycosyl transferase</fullName>
    </submittedName>
</protein>